<name>A0ABT9VHN3_9BACI</name>
<feature type="transmembrane region" description="Helical" evidence="6">
    <location>
        <begin position="141"/>
        <end position="164"/>
    </location>
</feature>
<dbReference type="Proteomes" id="UP001224359">
    <property type="component" value="Unassembled WGS sequence"/>
</dbReference>
<evidence type="ECO:0000313" key="8">
    <source>
        <dbReference type="EMBL" id="MDQ0160469.1"/>
    </source>
</evidence>
<keyword evidence="2" id="KW-1003">Cell membrane</keyword>
<dbReference type="PANTHER" id="PTHR33545:SF4">
    <property type="entry name" value="UPF0750 MEMBRANE PROTEIN YXKD"/>
    <property type="match status" value="1"/>
</dbReference>
<evidence type="ECO:0000256" key="4">
    <source>
        <dbReference type="ARBA" id="ARBA00022989"/>
    </source>
</evidence>
<sequence length="282" mass="30797">MKRISLDIGILLIGSVIFSLGINYFAIPNTLSEGGVIGITVVLYYLFDWSPGVMNFILNMSLVAIGYKFFSLKTTIYTLLTIVFMSVALEVTYPFGRVLGDTLLAALFSGLLVGVGLGIIFRAGGTSGGATTLARLLNQLLGWSVGKAMLVIDITVVTLSSFVIGMEKAMYTLIAVYVGAKIIDKIVEGADERTAVMIISKNSDELLDDLMGRLGRGVTILNGKGGFVRDDRDILYVVINKREIVQLRRIIEQIDEEAYVTTSNVQEIFKRGYKEGQPESLL</sequence>
<dbReference type="InterPro" id="IPR015867">
    <property type="entry name" value="N-reg_PII/ATP_PRibTrfase_C"/>
</dbReference>
<comment type="caution">
    <text evidence="8">The sequence shown here is derived from an EMBL/GenBank/DDBJ whole genome shotgun (WGS) entry which is preliminary data.</text>
</comment>
<keyword evidence="3 6" id="KW-0812">Transmembrane</keyword>
<keyword evidence="5 6" id="KW-0472">Membrane</keyword>
<comment type="subcellular location">
    <subcellularLocation>
        <location evidence="1">Cell membrane</location>
        <topology evidence="1">Multi-pass membrane protein</topology>
    </subcellularLocation>
</comment>
<dbReference type="PIRSF" id="PIRSF006483">
    <property type="entry name" value="Membrane_protein_YitT"/>
    <property type="match status" value="1"/>
</dbReference>
<keyword evidence="9" id="KW-1185">Reference proteome</keyword>
<dbReference type="CDD" id="cd16380">
    <property type="entry name" value="YitT_C"/>
    <property type="match status" value="1"/>
</dbReference>
<protein>
    <submittedName>
        <fullName evidence="8">Uncharacterized membrane-anchored protein YitT (DUF2179 family)</fullName>
    </submittedName>
</protein>
<evidence type="ECO:0000256" key="5">
    <source>
        <dbReference type="ARBA" id="ARBA00023136"/>
    </source>
</evidence>
<organism evidence="8 9">
    <name type="scientific">Alkalibacillus salilacus</name>
    <dbReference type="NCBI Taxonomy" id="284582"/>
    <lineage>
        <taxon>Bacteria</taxon>
        <taxon>Bacillati</taxon>
        <taxon>Bacillota</taxon>
        <taxon>Bacilli</taxon>
        <taxon>Bacillales</taxon>
        <taxon>Bacillaceae</taxon>
        <taxon>Alkalibacillus</taxon>
    </lineage>
</organism>
<dbReference type="Pfam" id="PF02588">
    <property type="entry name" value="YitT_membrane"/>
    <property type="match status" value="1"/>
</dbReference>
<evidence type="ECO:0000313" key="9">
    <source>
        <dbReference type="Proteomes" id="UP001224359"/>
    </source>
</evidence>
<dbReference type="EMBL" id="JAUSTQ010000012">
    <property type="protein sequence ID" value="MDQ0160469.1"/>
    <property type="molecule type" value="Genomic_DNA"/>
</dbReference>
<feature type="transmembrane region" description="Helical" evidence="6">
    <location>
        <begin position="7"/>
        <end position="25"/>
    </location>
</feature>
<keyword evidence="4 6" id="KW-1133">Transmembrane helix</keyword>
<dbReference type="InterPro" id="IPR003740">
    <property type="entry name" value="YitT"/>
</dbReference>
<dbReference type="InterPro" id="IPR019264">
    <property type="entry name" value="DUF2179"/>
</dbReference>
<dbReference type="InterPro" id="IPR051461">
    <property type="entry name" value="UPF0750_membrane"/>
</dbReference>
<dbReference type="Gene3D" id="3.30.70.120">
    <property type="match status" value="1"/>
</dbReference>
<evidence type="ECO:0000256" key="3">
    <source>
        <dbReference type="ARBA" id="ARBA00022692"/>
    </source>
</evidence>
<evidence type="ECO:0000256" key="1">
    <source>
        <dbReference type="ARBA" id="ARBA00004651"/>
    </source>
</evidence>
<proteinExistence type="predicted"/>
<feature type="transmembrane region" description="Helical" evidence="6">
    <location>
        <begin position="76"/>
        <end position="96"/>
    </location>
</feature>
<reference evidence="8 9" key="1">
    <citation type="submission" date="2023-07" db="EMBL/GenBank/DDBJ databases">
        <title>Genomic Encyclopedia of Type Strains, Phase IV (KMG-IV): sequencing the most valuable type-strain genomes for metagenomic binning, comparative biology and taxonomic classification.</title>
        <authorList>
            <person name="Goeker M."/>
        </authorList>
    </citation>
    <scope>NUCLEOTIDE SEQUENCE [LARGE SCALE GENOMIC DNA]</scope>
    <source>
        <strain evidence="8 9">DSM 16460</strain>
    </source>
</reference>
<evidence type="ECO:0000259" key="7">
    <source>
        <dbReference type="Pfam" id="PF10035"/>
    </source>
</evidence>
<feature type="domain" description="DUF2179" evidence="7">
    <location>
        <begin position="216"/>
        <end position="269"/>
    </location>
</feature>
<evidence type="ECO:0000256" key="6">
    <source>
        <dbReference type="SAM" id="Phobius"/>
    </source>
</evidence>
<evidence type="ECO:0000256" key="2">
    <source>
        <dbReference type="ARBA" id="ARBA00022475"/>
    </source>
</evidence>
<gene>
    <name evidence="8" type="ORF">J2S77_002473</name>
</gene>
<accession>A0ABT9VHN3</accession>
<feature type="transmembrane region" description="Helical" evidence="6">
    <location>
        <begin position="103"/>
        <end position="121"/>
    </location>
</feature>
<dbReference type="PANTHER" id="PTHR33545">
    <property type="entry name" value="UPF0750 MEMBRANE PROTEIN YITT-RELATED"/>
    <property type="match status" value="1"/>
</dbReference>
<dbReference type="Pfam" id="PF10035">
    <property type="entry name" value="DUF2179"/>
    <property type="match status" value="1"/>
</dbReference>
<dbReference type="RefSeq" id="WP_306977734.1">
    <property type="nucleotide sequence ID" value="NZ_JAUSTQ010000012.1"/>
</dbReference>